<dbReference type="EMBL" id="JAMDMX010000067">
    <property type="protein sequence ID" value="MCY9695235.1"/>
    <property type="molecule type" value="Genomic_DNA"/>
</dbReference>
<evidence type="ECO:0000256" key="2">
    <source>
        <dbReference type="ARBA" id="ARBA00023125"/>
    </source>
</evidence>
<keyword evidence="3" id="KW-0804">Transcription</keyword>
<dbReference type="SUPFAM" id="SSF46689">
    <property type="entry name" value="Homeodomain-like"/>
    <property type="match status" value="1"/>
</dbReference>
<dbReference type="InterPro" id="IPR018060">
    <property type="entry name" value="HTH_AraC"/>
</dbReference>
<proteinExistence type="predicted"/>
<evidence type="ECO:0000313" key="6">
    <source>
        <dbReference type="Proteomes" id="UP001527099"/>
    </source>
</evidence>
<dbReference type="RefSeq" id="WP_029199127.1">
    <property type="nucleotide sequence ID" value="NZ_JAMDMW010000104.1"/>
</dbReference>
<evidence type="ECO:0000313" key="5">
    <source>
        <dbReference type="EMBL" id="MCY9695235.1"/>
    </source>
</evidence>
<evidence type="ECO:0000259" key="4">
    <source>
        <dbReference type="PROSITE" id="PS01124"/>
    </source>
</evidence>
<gene>
    <name evidence="5" type="ORF">M5X19_20360</name>
</gene>
<dbReference type="Proteomes" id="UP001527099">
    <property type="component" value="Unassembled WGS sequence"/>
</dbReference>
<sequence length="121" mass="14485">MIHAVNEWMNNRFHPSATVRKEVQLMIRYIREHYKEDVQVAKLVQLHPSYAGQMFKQEVGENFSDYLNRVRMEKASELLERTTMKIYEVSGTVGISDYRYFCKLFKRHTGFTPTQYKNKQV</sequence>
<dbReference type="Gene3D" id="1.10.10.60">
    <property type="entry name" value="Homeodomain-like"/>
    <property type="match status" value="2"/>
</dbReference>
<dbReference type="SMART" id="SM00342">
    <property type="entry name" value="HTH_ARAC"/>
    <property type="match status" value="1"/>
</dbReference>
<dbReference type="PANTHER" id="PTHR43280:SF2">
    <property type="entry name" value="HTH-TYPE TRANSCRIPTIONAL REGULATOR EXSA"/>
    <property type="match status" value="1"/>
</dbReference>
<organism evidence="5 6">
    <name type="scientific">Paenibacillus alginolyticus</name>
    <dbReference type="NCBI Taxonomy" id="59839"/>
    <lineage>
        <taxon>Bacteria</taxon>
        <taxon>Bacillati</taxon>
        <taxon>Bacillota</taxon>
        <taxon>Bacilli</taxon>
        <taxon>Bacillales</taxon>
        <taxon>Paenibacillaceae</taxon>
        <taxon>Paenibacillus</taxon>
    </lineage>
</organism>
<keyword evidence="1" id="KW-0805">Transcription regulation</keyword>
<protein>
    <submittedName>
        <fullName evidence="5">Helix-turn-helix domain-containing protein</fullName>
    </submittedName>
</protein>
<keyword evidence="2" id="KW-0238">DNA-binding</keyword>
<evidence type="ECO:0000256" key="3">
    <source>
        <dbReference type="ARBA" id="ARBA00023163"/>
    </source>
</evidence>
<feature type="domain" description="HTH araC/xylS-type" evidence="4">
    <location>
        <begin position="20"/>
        <end position="119"/>
    </location>
</feature>
<dbReference type="PROSITE" id="PS01124">
    <property type="entry name" value="HTH_ARAC_FAMILY_2"/>
    <property type="match status" value="1"/>
</dbReference>
<dbReference type="PANTHER" id="PTHR43280">
    <property type="entry name" value="ARAC-FAMILY TRANSCRIPTIONAL REGULATOR"/>
    <property type="match status" value="1"/>
</dbReference>
<name>A0ABT4GGA8_9BACL</name>
<keyword evidence="6" id="KW-1185">Reference proteome</keyword>
<evidence type="ECO:0000256" key="1">
    <source>
        <dbReference type="ARBA" id="ARBA00023015"/>
    </source>
</evidence>
<dbReference type="Pfam" id="PF12833">
    <property type="entry name" value="HTH_18"/>
    <property type="match status" value="1"/>
</dbReference>
<accession>A0ABT4GGA8</accession>
<reference evidence="5 6" key="1">
    <citation type="submission" date="2022-05" db="EMBL/GenBank/DDBJ databases">
        <title>Genome Sequencing of Bee-Associated Microbes.</title>
        <authorList>
            <person name="Dunlap C."/>
        </authorList>
    </citation>
    <scope>NUCLEOTIDE SEQUENCE [LARGE SCALE GENOMIC DNA]</scope>
    <source>
        <strain evidence="5 6">NRRL B-14421</strain>
    </source>
</reference>
<comment type="caution">
    <text evidence="5">The sequence shown here is derived from an EMBL/GenBank/DDBJ whole genome shotgun (WGS) entry which is preliminary data.</text>
</comment>
<dbReference type="InterPro" id="IPR009057">
    <property type="entry name" value="Homeodomain-like_sf"/>
</dbReference>